<dbReference type="Pfam" id="PF13205">
    <property type="entry name" value="Big_5"/>
    <property type="match status" value="2"/>
</dbReference>
<keyword evidence="4" id="KW-1185">Reference proteome</keyword>
<dbReference type="EMBL" id="SJDL01000028">
    <property type="protein sequence ID" value="TBW52235.1"/>
    <property type="molecule type" value="Genomic_DNA"/>
</dbReference>
<dbReference type="PROSITE" id="PS51257">
    <property type="entry name" value="PROKAR_LIPOPROTEIN"/>
    <property type="match status" value="1"/>
</dbReference>
<keyword evidence="1" id="KW-0732">Signal</keyword>
<accession>A0ABY1ZH76</accession>
<dbReference type="InterPro" id="IPR032812">
    <property type="entry name" value="SbsA_Ig"/>
</dbReference>
<dbReference type="Gene3D" id="2.60.40.1220">
    <property type="match status" value="1"/>
</dbReference>
<gene>
    <name evidence="3" type="ORF">EZI54_16480</name>
</gene>
<evidence type="ECO:0000256" key="1">
    <source>
        <dbReference type="ARBA" id="ARBA00022729"/>
    </source>
</evidence>
<evidence type="ECO:0000259" key="2">
    <source>
        <dbReference type="Pfam" id="PF13205"/>
    </source>
</evidence>
<sequence>MKYNKILALAPALLLAACGGEEQTVSQPQTPGSVIYAYPADGQASISTKADVVLRFSNAITDEDVASKIRITADGGSSSVPFSVRKVDGGNSLVLAPDSELAPGTEYTISFAENLNAAGNRSVPTPNATGAAGVQFTTRGGLSGVAQLANLSADFKVVDTLPDGDTFKFMDFSTIRLRTSHPIHPESAVYGTTVSLLDGNGELVPATLLVSDNKLTVDPCTVDDPHQCGSADDQLDPDETYTLSINGLMDMKGNSLTYEKTFTPQETGPTEILYQKIVDSNFSEQSILDGQYVNAVTLNSVLQGTAGPSQQTGALYAELGYAPSFPGDTPVPLRVPKGTILQSTSLNVKINGSVPILNAETGQPQETGTIKVTMLSDAMGYLYPNPYSDDDEAPRHVRLWMDVSMNTEEAQPNASLSQDLLRVELTGIAIVKDGILTIDAIGMVEPNLLGQEYTDSTIAFHIEADTSEQTTAPDRPIDETGPELVSWMPGPEDAIPDTRQAMQRPGDPVVLNFDEPLDPDTVAAGVTLYADGTEVSDVRTKLDGTTIAVNPAGGLEHGVDYTLNINGSLTDVSGNGATTRTLSFALPDASTPSASPLAVTTYPGFPCVTTGVDLNANTHGQCKDKPFIDSGTAEGDVLPVTELPADRPIVVVFSQSMDLDSIRLGDTFKVESVDESGNATGEVSGRLEKNNQRIRFYPDQPWADGQAYRYTLVSAEDGDCANVICSVNGAALQTDILEGALDDSGNADIGGEPLVIYFRGSPSIQSVYTPLRNLPARDVNADFDIDSNEPADFPTEAAADGGYKPSSNAAKLKADGNPFILTEEGDSRVGCETTGPECPDKKFIYQTGALNTEVIGPVDKDDPSKGVRVLLYPTMLVASSIDVYLDGNALADVVLPPDQPQSTGPQMLRMRYADLDGDGNRTDLIPGVIYQTEKGPKFKTSAELLLDAPDLSLPLSSVLEHNLFSYNVPLDLEGDITFFNDGRMQIEQRNTNEPKLRVVVEIENAALDGAVDFLNCLGGIFSFPPNFNECNPDTSSASEGAVVIPLKIPENGVYLNFISNPIKEIPEDG</sequence>
<dbReference type="RefSeq" id="WP_131482980.1">
    <property type="nucleotide sequence ID" value="NZ_SJDL01000028.1"/>
</dbReference>
<protein>
    <recommendedName>
        <fullName evidence="2">SbsA Ig-like domain-containing protein</fullName>
    </recommendedName>
</protein>
<comment type="caution">
    <text evidence="3">The sequence shown here is derived from an EMBL/GenBank/DDBJ whole genome shotgun (WGS) entry which is preliminary data.</text>
</comment>
<feature type="domain" description="SbsA Ig-like" evidence="2">
    <location>
        <begin position="30"/>
        <end position="138"/>
    </location>
</feature>
<reference evidence="3 4" key="1">
    <citation type="submission" date="2019-02" db="EMBL/GenBank/DDBJ databases">
        <title>Marinobacter halodurans sp. nov., a marine bacterium isolated from sea tidal flat.</title>
        <authorList>
            <person name="Yoo Y."/>
            <person name="Lee D.W."/>
            <person name="Kim B.S."/>
            <person name="Kim J.-J."/>
        </authorList>
    </citation>
    <scope>NUCLEOTIDE SEQUENCE [LARGE SCALE GENOMIC DNA]</scope>
    <source>
        <strain evidence="3 4">YJ-S3-2</strain>
    </source>
</reference>
<proteinExistence type="predicted"/>
<dbReference type="Proteomes" id="UP000313645">
    <property type="component" value="Unassembled WGS sequence"/>
</dbReference>
<evidence type="ECO:0000313" key="4">
    <source>
        <dbReference type="Proteomes" id="UP000313645"/>
    </source>
</evidence>
<name>A0ABY1ZH76_9GAMM</name>
<dbReference type="InterPro" id="IPR014755">
    <property type="entry name" value="Cu-Rt/internalin_Ig-like"/>
</dbReference>
<feature type="domain" description="SbsA Ig-like" evidence="2">
    <location>
        <begin position="504"/>
        <end position="584"/>
    </location>
</feature>
<organism evidence="3 4">
    <name type="scientific">Marinobacter halodurans</name>
    <dbReference type="NCBI Taxonomy" id="2528979"/>
    <lineage>
        <taxon>Bacteria</taxon>
        <taxon>Pseudomonadati</taxon>
        <taxon>Pseudomonadota</taxon>
        <taxon>Gammaproteobacteria</taxon>
        <taxon>Pseudomonadales</taxon>
        <taxon>Marinobacteraceae</taxon>
        <taxon>Marinobacter</taxon>
    </lineage>
</organism>
<evidence type="ECO:0000313" key="3">
    <source>
        <dbReference type="EMBL" id="TBW52235.1"/>
    </source>
</evidence>